<protein>
    <submittedName>
        <fullName evidence="5 6">Uncharacterized protein LOC113062213 isoform X1</fullName>
    </submittedName>
</protein>
<keyword evidence="4" id="KW-1185">Reference proteome</keyword>
<evidence type="ECO:0000259" key="3">
    <source>
        <dbReference type="Pfam" id="PF03372"/>
    </source>
</evidence>
<reference evidence="5 6" key="1">
    <citation type="submission" date="2025-04" db="UniProtKB">
        <authorList>
            <consortium name="RefSeq"/>
        </authorList>
    </citation>
    <scope>IDENTIFICATION</scope>
    <source>
        <strain evidence="5 6">Wakin</strain>
        <tissue evidence="5 6">Muscle</tissue>
    </source>
</reference>
<organism evidence="4 5">
    <name type="scientific">Carassius auratus</name>
    <name type="common">Goldfish</name>
    <dbReference type="NCBI Taxonomy" id="7957"/>
    <lineage>
        <taxon>Eukaryota</taxon>
        <taxon>Metazoa</taxon>
        <taxon>Chordata</taxon>
        <taxon>Craniata</taxon>
        <taxon>Vertebrata</taxon>
        <taxon>Euteleostomi</taxon>
        <taxon>Actinopterygii</taxon>
        <taxon>Neopterygii</taxon>
        <taxon>Teleostei</taxon>
        <taxon>Ostariophysi</taxon>
        <taxon>Cypriniformes</taxon>
        <taxon>Cyprinidae</taxon>
        <taxon>Cyprininae</taxon>
        <taxon>Carassius</taxon>
    </lineage>
</organism>
<dbReference type="GeneID" id="113062213"/>
<evidence type="ECO:0000256" key="1">
    <source>
        <dbReference type="SAM" id="MobiDB-lite"/>
    </source>
</evidence>
<dbReference type="CDD" id="cd09076">
    <property type="entry name" value="L1-EN"/>
    <property type="match status" value="1"/>
</dbReference>
<dbReference type="InterPro" id="IPR027417">
    <property type="entry name" value="P-loop_NTPase"/>
</dbReference>
<dbReference type="InterPro" id="IPR036691">
    <property type="entry name" value="Endo/exonu/phosph_ase_sf"/>
</dbReference>
<dbReference type="Pfam" id="PF03372">
    <property type="entry name" value="Exo_endo_phos"/>
    <property type="match status" value="1"/>
</dbReference>
<dbReference type="Gene3D" id="3.40.50.300">
    <property type="entry name" value="P-loop containing nucleotide triphosphate hydrolases"/>
    <property type="match status" value="1"/>
</dbReference>
<accession>A0A6P6LT43</accession>
<dbReference type="InterPro" id="IPR053082">
    <property type="entry name" value="Nuclear_GTPase_SLIP-GC"/>
</dbReference>
<dbReference type="Gene3D" id="3.60.10.10">
    <property type="entry name" value="Endonuclease/exonuclease/phosphatase"/>
    <property type="match status" value="1"/>
</dbReference>
<dbReference type="PANTHER" id="PTHR47308">
    <property type="entry name" value="NUCLEAR GTPASE SLIP-GC"/>
    <property type="match status" value="1"/>
</dbReference>
<dbReference type="GO" id="GO:0003924">
    <property type="term" value="F:GTPase activity"/>
    <property type="evidence" value="ECO:0007669"/>
    <property type="project" value="TreeGrafter"/>
</dbReference>
<evidence type="ECO:0000313" key="4">
    <source>
        <dbReference type="Proteomes" id="UP000515129"/>
    </source>
</evidence>
<dbReference type="InterPro" id="IPR005135">
    <property type="entry name" value="Endo/exonuclease/phosphatase"/>
</dbReference>
<feature type="domain" description="Endonuclease/exonuclease/phosphatase" evidence="3">
    <location>
        <begin position="9"/>
        <end position="206"/>
    </location>
</feature>
<dbReference type="RefSeq" id="XP_026087680.1">
    <property type="nucleotide sequence ID" value="XM_026231895.1"/>
</dbReference>
<dbReference type="InterPro" id="IPR045063">
    <property type="entry name" value="Dynamin_N"/>
</dbReference>
<dbReference type="Proteomes" id="UP000515129">
    <property type="component" value="Chromosome 44"/>
</dbReference>
<gene>
    <name evidence="5 6" type="primary">LOC113062213</name>
</gene>
<evidence type="ECO:0000313" key="6">
    <source>
        <dbReference type="RefSeq" id="XP_026087680.1"/>
    </source>
</evidence>
<dbReference type="OrthoDB" id="8961218at2759"/>
<dbReference type="SUPFAM" id="SSF56219">
    <property type="entry name" value="DNase I-like"/>
    <property type="match status" value="1"/>
</dbReference>
<name>A0A6P6LT43_CARAU</name>
<feature type="region of interest" description="Disordered" evidence="1">
    <location>
        <begin position="590"/>
        <end position="611"/>
    </location>
</feature>
<dbReference type="SUPFAM" id="SSF52540">
    <property type="entry name" value="P-loop containing nucleoside triphosphate hydrolases"/>
    <property type="match status" value="1"/>
</dbReference>
<dbReference type="Pfam" id="PF00350">
    <property type="entry name" value="Dynamin_N"/>
    <property type="match status" value="1"/>
</dbReference>
<evidence type="ECO:0000313" key="5">
    <source>
        <dbReference type="RefSeq" id="XP_026087679.1"/>
    </source>
</evidence>
<dbReference type="PANTHER" id="PTHR47308:SF1">
    <property type="entry name" value="NUCLEAR GTPASE SLIP-GC"/>
    <property type="match status" value="1"/>
</dbReference>
<feature type="domain" description="Dynamin N-terminal" evidence="2">
    <location>
        <begin position="683"/>
        <end position="897"/>
    </location>
</feature>
<sequence>MASQTINFITWNVNGLRRQRDQKFQELQNADVVFLQETHIGVGDIIELYKDEWHIFYTKYTSSSKGTAILVRKSLDFEHISDEKDNCGAYVVLKCKLKGQPYTLVSVYNHHTDTKTLDKLSRYLQSMTTGLLVIGGDFNTALNRFIDKKWNKITKSTHSKLLLFVEKFMKSLQLVDIWRRKNPMKQDYTYYIRDSPVSRLDYFFIPEECMWRVKSCDIRDLEMNENKDHQPVFLEANISAIPFHKVCQTQSVSQWRNLKKDLTCETSSLLGEESPHAVSEVDIVSAVNSLQVSDTPRPDGIPVSFYKDNMQDLIPFIKMIYDRIHRGVFNCSEKLFNETVKSQHDDSQHFFNVDFLIIATILAKRLEDVMESLPKGQIPKDSATLMITPKTHYALISLSHIKDELEQHKNSNPTLSQDLLIIENLLNDAEEDFSVEKYKVLHQSCPLTPGLITLALKSYASQLFDNLENFGIFIFKQSVIVCFQPEDLDNVKATVKNSVSDVYEMEILSRGNGELLQLNCSGNDFKDEDSNDWYIDTFQKNEEKSAEICTQLDERDAGTECDENESMDVDLRSAICGAPKEEMEAYHGMKKNTPPLLPVPSQSRTSKKKHDQLQYVLSPPGLSIDPTMVSQGIKRKRDHESSDMNIEPPLTTDMIMENARQILKRVAKNSDQINIGSRKKATIGIFGKSGEGKSSLLSAVLGKKNLLPSGCFGACTAVVTQVEANLNDSNYKAEIELFSQEEWENELKDLFINIKDDSEDRNEDLFEIAKEKIKALYGVDANKKTLEELKNNKKFAEIKTFLSISKKIISNSNLSEFTNDVASYIQHSELRPGDWYWPLVKSVTIMIPDCRELLEHIVLLDLPGTGDCNKIRDDLWKSKLRECSSVWIVSDIKRATTDRDPWGILKHCIEELGPGGKCKKINFICTKTDDINTEAYIRCANLKIDTISEDKGKTCILHRNDQAKTIVKEKFEDSEIKKIFITDNQFQVFTVSSNAFFDHSLNLESSETEIPKLQDDLRNLNKSINRELTRDYVNKVKGTLLLIQSGQLDPDKKMIEMKVNTLTKFEENLRKSLIELDKYFDNISNVLEQHLSNGVDESVQLCVASTKAMIAPNKDGRGFHKILGALCKNYGCYWSKNRDVVRDLNKTLAKYLHKHIDEDFYQIFPVTGKTGKSVQEQIDKFSIIQSDSAYPSCDILDNIQNFIKIEETKLKEALNRDIVDMKMDIYSSIKITILNQMASCYQQAAAVTGIGSMKMRQELLISTVDKIKQDMFNEAKVEVLKKLNNLKLDIKSALETGLQEAIERSKSKTSNNKRKDVSREIEQLERLLDQLYD</sequence>
<dbReference type="RefSeq" id="XP_026087679.1">
    <property type="nucleotide sequence ID" value="XM_026231894.1"/>
</dbReference>
<evidence type="ECO:0000259" key="2">
    <source>
        <dbReference type="Pfam" id="PF00350"/>
    </source>
</evidence>
<dbReference type="KEGG" id="caua:113062213"/>
<proteinExistence type="predicted"/>